<dbReference type="OrthoDB" id="21648at2759"/>
<organism evidence="4">
    <name type="scientific">Serpula lacrymans var. lacrymans (strain S7.3)</name>
    <name type="common">Dry rot fungus</name>
    <dbReference type="NCBI Taxonomy" id="936435"/>
    <lineage>
        <taxon>Eukaryota</taxon>
        <taxon>Fungi</taxon>
        <taxon>Dikarya</taxon>
        <taxon>Basidiomycota</taxon>
        <taxon>Agaricomycotina</taxon>
        <taxon>Agaricomycetes</taxon>
        <taxon>Agaricomycetidae</taxon>
        <taxon>Boletales</taxon>
        <taxon>Coniophorineae</taxon>
        <taxon>Serpulaceae</taxon>
        <taxon>Serpula</taxon>
    </lineage>
</organism>
<dbReference type="AlphaFoldDB" id="F8PMD0"/>
<dbReference type="Proteomes" id="UP000008063">
    <property type="component" value="Unassembled WGS sequence"/>
</dbReference>
<feature type="compositionally biased region" description="Polar residues" evidence="2">
    <location>
        <begin position="1"/>
        <end position="11"/>
    </location>
</feature>
<keyword evidence="1" id="KW-0175">Coiled coil</keyword>
<feature type="region of interest" description="Disordered" evidence="2">
    <location>
        <begin position="1"/>
        <end position="79"/>
    </location>
</feature>
<evidence type="ECO:0000256" key="2">
    <source>
        <dbReference type="SAM" id="MobiDB-lite"/>
    </source>
</evidence>
<sequence length="762" mass="81856">MARATRSTLQHSQKDDHNGLPHPHTKLSKKRKRSSISGIDDQPAHKQLRTETDIKEEGAEDNETMSEKDSPPSFEHAGDVPIDSLVAQKILDILEMIDTQGLLDRVFPLPSNFSEPSTSKSQTGSYSFRTLLKDSSRHPLSVLRSAVQHLLPISYHPRSRPLSPAAQQLRFCDLALSLLDQASVHPTSFPLDLETILSDFTADAIIDDAEGKSQANPTLADKSSLPPPARRYALMQRLPSGNWWSSLNSEYAPLDGKGLKDLSTAHAELVAVLPSPSTMTYKSDSTSSTLTLVDTPVPSTLGSYTSKKPPGPKMKLPEPRRISCGSFLHYGPYASFAPTFDQEGVEIGRAALGEVIWRWEGSKKAWNKEVEDMPPSHVEDTAMESLTDSAQPLTEPSEAEVSVASVQNLPSDKNTDVDELEGLLSSDQVSGIKAVLGSLELEDAVQELLERNRTALRRLGELQTLRLAKAGDTSAEVEEDSEEWDTAQGILDSLVLLASLRPRSSTSEVAPLVPSASALRKLHRTLPTAAIQGWYGTLPPGRTSALRDDSTLYIKSGTTAPVTSAAPTPAPAPVAVAPPTTATPAQAYPGYAYSNFSTPFRGGYQYKPGQPSYYPSAYTAQVQGQNQQVPAGAPGYYPNQQYNPAAGQHYSYSSWYYQQPPPPTPLTAATGAANSGRGTPQPGAVAQQRAVANTVVTAATGKPPQQNAGVTWAASGNAGQPGYVAPTLPPHLRGISQPGLSGTYGGYQHSYYGYQPTPSTAR</sequence>
<dbReference type="OMA" id="EEWDVAQ"/>
<proteinExistence type="predicted"/>
<dbReference type="HOGENOM" id="CLU_022554_0_0_1"/>
<evidence type="ECO:0000313" key="3">
    <source>
        <dbReference type="EMBL" id="EGO02762.1"/>
    </source>
</evidence>
<dbReference type="EMBL" id="GL945476">
    <property type="protein sequence ID" value="EGO02762.1"/>
    <property type="molecule type" value="Genomic_DNA"/>
</dbReference>
<name>F8PMD0_SERL3</name>
<evidence type="ECO:0000256" key="1">
    <source>
        <dbReference type="SAM" id="Coils"/>
    </source>
</evidence>
<dbReference type="InParanoid" id="F8PMD0"/>
<accession>F8PMD0</accession>
<dbReference type="STRING" id="936435.F8PMD0"/>
<feature type="compositionally biased region" description="Basic residues" evidence="2">
    <location>
        <begin position="23"/>
        <end position="34"/>
    </location>
</feature>
<feature type="region of interest" description="Disordered" evidence="2">
    <location>
        <begin position="663"/>
        <end position="683"/>
    </location>
</feature>
<reference evidence="4" key="1">
    <citation type="journal article" date="2011" name="Science">
        <title>The plant cell wall-decomposing machinery underlies the functional diversity of forest fungi.</title>
        <authorList>
            <person name="Eastwood D.C."/>
            <person name="Floudas D."/>
            <person name="Binder M."/>
            <person name="Majcherczyk A."/>
            <person name="Schneider P."/>
            <person name="Aerts A."/>
            <person name="Asiegbu F.O."/>
            <person name="Baker S.E."/>
            <person name="Barry K."/>
            <person name="Bendiksby M."/>
            <person name="Blumentritt M."/>
            <person name="Coutinho P.M."/>
            <person name="Cullen D."/>
            <person name="de Vries R.P."/>
            <person name="Gathman A."/>
            <person name="Goodell B."/>
            <person name="Henrissat B."/>
            <person name="Ihrmark K."/>
            <person name="Kauserud H."/>
            <person name="Kohler A."/>
            <person name="LaButti K."/>
            <person name="Lapidus A."/>
            <person name="Lavin J.L."/>
            <person name="Lee Y.-H."/>
            <person name="Lindquist E."/>
            <person name="Lilly W."/>
            <person name="Lucas S."/>
            <person name="Morin E."/>
            <person name="Murat C."/>
            <person name="Oguiza J.A."/>
            <person name="Park J."/>
            <person name="Pisabarro A.G."/>
            <person name="Riley R."/>
            <person name="Rosling A."/>
            <person name="Salamov A."/>
            <person name="Schmidt O."/>
            <person name="Schmutz J."/>
            <person name="Skrede I."/>
            <person name="Stenlid J."/>
            <person name="Wiebenga A."/>
            <person name="Xie X."/>
            <person name="Kuees U."/>
            <person name="Hibbett D.S."/>
            <person name="Hoffmeister D."/>
            <person name="Hoegberg N."/>
            <person name="Martin F."/>
            <person name="Grigoriev I.V."/>
            <person name="Watkinson S.C."/>
        </authorList>
    </citation>
    <scope>NUCLEOTIDE SEQUENCE [LARGE SCALE GENOMIC DNA]</scope>
    <source>
        <strain evidence="4">strain S7.3</strain>
    </source>
</reference>
<feature type="coiled-coil region" evidence="1">
    <location>
        <begin position="438"/>
        <end position="465"/>
    </location>
</feature>
<keyword evidence="4" id="KW-1185">Reference proteome</keyword>
<feature type="compositionally biased region" description="Basic and acidic residues" evidence="2">
    <location>
        <begin position="42"/>
        <end position="57"/>
    </location>
</feature>
<protein>
    <submittedName>
        <fullName evidence="3">Uncharacterized protein</fullName>
    </submittedName>
</protein>
<evidence type="ECO:0000313" key="4">
    <source>
        <dbReference type="Proteomes" id="UP000008063"/>
    </source>
</evidence>
<gene>
    <name evidence="3" type="ORF">SERLA73DRAFT_158542</name>
</gene>